<dbReference type="CDD" id="cd17535">
    <property type="entry name" value="REC_NarL-like"/>
    <property type="match status" value="1"/>
</dbReference>
<dbReference type="PANTHER" id="PTHR43214:SF43">
    <property type="entry name" value="TWO-COMPONENT RESPONSE REGULATOR"/>
    <property type="match status" value="1"/>
</dbReference>
<evidence type="ECO:0000256" key="1">
    <source>
        <dbReference type="ARBA" id="ARBA00022553"/>
    </source>
</evidence>
<dbReference type="InterPro" id="IPR011006">
    <property type="entry name" value="CheY-like_superfamily"/>
</dbReference>
<evidence type="ECO:0000313" key="6">
    <source>
        <dbReference type="EMBL" id="BBO99335.1"/>
    </source>
</evidence>
<gene>
    <name evidence="6" type="primary">narL</name>
    <name evidence="6" type="ORF">SFSGTM_00440</name>
</gene>
<dbReference type="InterPro" id="IPR016032">
    <property type="entry name" value="Sig_transdc_resp-reg_C-effctor"/>
</dbReference>
<dbReference type="InterPro" id="IPR039420">
    <property type="entry name" value="WalR-like"/>
</dbReference>
<dbReference type="InterPro" id="IPR000792">
    <property type="entry name" value="Tscrpt_reg_LuxR_C"/>
</dbReference>
<dbReference type="SMART" id="SM00448">
    <property type="entry name" value="REC"/>
    <property type="match status" value="1"/>
</dbReference>
<dbReference type="PROSITE" id="PS50110">
    <property type="entry name" value="RESPONSE_REGULATORY"/>
    <property type="match status" value="1"/>
</dbReference>
<dbReference type="Proteomes" id="UP000463939">
    <property type="component" value="Chromosome"/>
</dbReference>
<feature type="domain" description="Response regulatory" evidence="5">
    <location>
        <begin position="4"/>
        <end position="119"/>
    </location>
</feature>
<organism evidence="6 7">
    <name type="scientific">Sulfuriferula nivalis</name>
    <dbReference type="NCBI Taxonomy" id="2675298"/>
    <lineage>
        <taxon>Bacteria</taxon>
        <taxon>Pseudomonadati</taxon>
        <taxon>Pseudomonadota</taxon>
        <taxon>Betaproteobacteria</taxon>
        <taxon>Nitrosomonadales</taxon>
        <taxon>Sulfuricellaceae</taxon>
        <taxon>Sulfuriferula</taxon>
    </lineage>
</organism>
<dbReference type="SUPFAM" id="SSF46894">
    <property type="entry name" value="C-terminal effector domain of the bipartite response regulators"/>
    <property type="match status" value="1"/>
</dbReference>
<dbReference type="GO" id="GO:0000160">
    <property type="term" value="P:phosphorelay signal transduction system"/>
    <property type="evidence" value="ECO:0007669"/>
    <property type="project" value="InterPro"/>
</dbReference>
<feature type="modified residue" description="4-aspartylphosphate" evidence="3">
    <location>
        <position position="56"/>
    </location>
</feature>
<evidence type="ECO:0000256" key="3">
    <source>
        <dbReference type="PROSITE-ProRule" id="PRU00169"/>
    </source>
</evidence>
<keyword evidence="7" id="KW-1185">Reference proteome</keyword>
<feature type="domain" description="HTH luxR-type" evidence="4">
    <location>
        <begin position="139"/>
        <end position="204"/>
    </location>
</feature>
<evidence type="ECO:0000256" key="2">
    <source>
        <dbReference type="ARBA" id="ARBA00023125"/>
    </source>
</evidence>
<dbReference type="AlphaFoldDB" id="A0A809RCF3"/>
<dbReference type="EMBL" id="AP021881">
    <property type="protein sequence ID" value="BBO99335.1"/>
    <property type="molecule type" value="Genomic_DNA"/>
</dbReference>
<dbReference type="CDD" id="cd06170">
    <property type="entry name" value="LuxR_C_like"/>
    <property type="match status" value="1"/>
</dbReference>
<proteinExistence type="predicted"/>
<dbReference type="InterPro" id="IPR001789">
    <property type="entry name" value="Sig_transdc_resp-reg_receiver"/>
</dbReference>
<dbReference type="KEGG" id="sniv:SFSGTM_00440"/>
<dbReference type="RefSeq" id="WP_162083402.1">
    <property type="nucleotide sequence ID" value="NZ_AP021881.1"/>
</dbReference>
<dbReference type="GO" id="GO:0003677">
    <property type="term" value="F:DNA binding"/>
    <property type="evidence" value="ECO:0007669"/>
    <property type="project" value="UniProtKB-KW"/>
</dbReference>
<name>A0A809RCF3_9PROT</name>
<accession>A0A809RCF3</accession>
<dbReference type="SUPFAM" id="SSF52172">
    <property type="entry name" value="CheY-like"/>
    <property type="match status" value="1"/>
</dbReference>
<keyword evidence="2 6" id="KW-0238">DNA-binding</keyword>
<dbReference type="InterPro" id="IPR058245">
    <property type="entry name" value="NreC/VraR/RcsB-like_REC"/>
</dbReference>
<evidence type="ECO:0000259" key="4">
    <source>
        <dbReference type="PROSITE" id="PS50043"/>
    </source>
</evidence>
<protein>
    <submittedName>
        <fullName evidence="6">DNA-binding response regulator</fullName>
    </submittedName>
</protein>
<sequence>MTISIILIDDHPLTRLGTARLLEHTEGMHITQQCADLASVREWLSSGGRADIALLDRGLPDGDGLDLIDSFKRANIRVIMFTSAHTDDDIAEAINHGVEGYLLKTTEPEQLIHAIHSVAQGNSMLPTHIMQKLARGELLQDVLSKLSNREREIVDLVAQGLPNKTISTRLNLSENTVRNHLSNIMQKLGMKNRVQVATLALKNEK</sequence>
<dbReference type="GO" id="GO:0006355">
    <property type="term" value="P:regulation of DNA-templated transcription"/>
    <property type="evidence" value="ECO:0007669"/>
    <property type="project" value="InterPro"/>
</dbReference>
<dbReference type="Pfam" id="PF00072">
    <property type="entry name" value="Response_reg"/>
    <property type="match status" value="1"/>
</dbReference>
<dbReference type="Pfam" id="PF00196">
    <property type="entry name" value="GerE"/>
    <property type="match status" value="1"/>
</dbReference>
<evidence type="ECO:0000313" key="7">
    <source>
        <dbReference type="Proteomes" id="UP000463939"/>
    </source>
</evidence>
<keyword evidence="1 3" id="KW-0597">Phosphoprotein</keyword>
<dbReference type="PRINTS" id="PR00038">
    <property type="entry name" value="HTHLUXR"/>
</dbReference>
<dbReference type="Gene3D" id="3.40.50.2300">
    <property type="match status" value="1"/>
</dbReference>
<dbReference type="PROSITE" id="PS50043">
    <property type="entry name" value="HTH_LUXR_2"/>
    <property type="match status" value="1"/>
</dbReference>
<dbReference type="PROSITE" id="PS00622">
    <property type="entry name" value="HTH_LUXR_1"/>
    <property type="match status" value="1"/>
</dbReference>
<reference evidence="7" key="1">
    <citation type="submission" date="2019-11" db="EMBL/GenBank/DDBJ databases">
        <title>Isolation and characterization of a novel species in the genus Sulfuriferula.</title>
        <authorList>
            <person name="Mochizuki J."/>
            <person name="Kojima H."/>
            <person name="Fukui M."/>
        </authorList>
    </citation>
    <scope>NUCLEOTIDE SEQUENCE [LARGE SCALE GENOMIC DNA]</scope>
    <source>
        <strain evidence="7">SGTM</strain>
    </source>
</reference>
<dbReference type="PANTHER" id="PTHR43214">
    <property type="entry name" value="TWO-COMPONENT RESPONSE REGULATOR"/>
    <property type="match status" value="1"/>
</dbReference>
<dbReference type="SMART" id="SM00421">
    <property type="entry name" value="HTH_LUXR"/>
    <property type="match status" value="1"/>
</dbReference>
<evidence type="ECO:0000259" key="5">
    <source>
        <dbReference type="PROSITE" id="PS50110"/>
    </source>
</evidence>